<reference evidence="1 2" key="1">
    <citation type="submission" date="2017-06" db="EMBL/GenBank/DDBJ databases">
        <title>Ensifer strains isolated from leguminous trees and herbs display diverse denitrification phenotypes with some acting as strong N2O sinks.</title>
        <authorList>
            <person name="Woliy K."/>
            <person name="Mania D."/>
            <person name="Bakken L.R."/>
            <person name="Frostegard A."/>
        </authorList>
    </citation>
    <scope>NUCLEOTIDE SEQUENCE [LARGE SCALE GENOMIC DNA]</scope>
    <source>
        <strain evidence="1 2">AC50a</strain>
    </source>
</reference>
<organism evidence="1 2">
    <name type="scientific">Rhizobium meliloti</name>
    <name type="common">Ensifer meliloti</name>
    <name type="synonym">Sinorhizobium meliloti</name>
    <dbReference type="NCBI Taxonomy" id="382"/>
    <lineage>
        <taxon>Bacteria</taxon>
        <taxon>Pseudomonadati</taxon>
        <taxon>Pseudomonadota</taxon>
        <taxon>Alphaproteobacteria</taxon>
        <taxon>Hyphomicrobiales</taxon>
        <taxon>Rhizobiaceae</taxon>
        <taxon>Sinorhizobium/Ensifer group</taxon>
        <taxon>Sinorhizobium</taxon>
    </lineage>
</organism>
<dbReference type="EMBL" id="NJGD01000030">
    <property type="protein sequence ID" value="PJR09291.1"/>
    <property type="molecule type" value="Genomic_DNA"/>
</dbReference>
<dbReference type="AlphaFoldDB" id="A0A2J0YTH8"/>
<evidence type="ECO:0000313" key="2">
    <source>
        <dbReference type="Proteomes" id="UP000231987"/>
    </source>
</evidence>
<accession>A0A2J0YTH8</accession>
<comment type="caution">
    <text evidence="1">The sequence shown here is derived from an EMBL/GenBank/DDBJ whole genome shotgun (WGS) entry which is preliminary data.</text>
</comment>
<gene>
    <name evidence="1" type="ORF">CEJ86_31135</name>
</gene>
<name>A0A2J0YTH8_RHIML</name>
<evidence type="ECO:0000313" key="1">
    <source>
        <dbReference type="EMBL" id="PJR09291.1"/>
    </source>
</evidence>
<protein>
    <submittedName>
        <fullName evidence="1">Uncharacterized protein</fullName>
    </submittedName>
</protein>
<proteinExistence type="predicted"/>
<dbReference type="Proteomes" id="UP000231987">
    <property type="component" value="Unassembled WGS sequence"/>
</dbReference>
<sequence length="602" mass="60636">MEVTMPRTGGVYSPPAGTKGVSNTTIQSVPYNALVDDLSADANAARPVTAGGTGATSASAARTNLGLAIGTNVQAYDAGLQSIAALATAADRMIYTTAADAYATTALTPFARTILGEADAAAALTTLGVSAFAKAILDDTDAATARTTLGLAIGADVQAYDAGLQSISGLTTAADRTIYTTASDVYATTALTPFARTILDDTSAAAVKTTLGLAAVASSESASDLSSGTISDARLPGSMAGKNFSSGISFANAVAAGNTDLSKHIQLYSGYGFTITGSTLNYTAPANSSHVWNVNGTEVGRLNSSGLMLATPLALAEGGTGSTDAATARSNLGANSASNLTTGTIPNARISGAYDGITTLGQTGTHTITTPGEAIRIVGPASTDDPYVTFYKGATRQAYIQHTDGTGVNQGFRIYNDTATGGDTALTLKNSGGVDSLEFQVNGAEHVVYHSGNLSSADLNSIYGYTPANSANQIIAGNGLTGGGTLAADRTLTLGTPGDITNSTTNSVTSTSHTHALGFTAAEVYIGTGANDTSFPLGHIVALGNDANIARNASGTPTLHNSINRYYVPSTHPNAGAALAGTWRSRGVVNGNGEYNIMQRVA</sequence>